<dbReference type="Gene3D" id="3.40.50.1820">
    <property type="entry name" value="alpha/beta hydrolase"/>
    <property type="match status" value="1"/>
</dbReference>
<dbReference type="InterPro" id="IPR050471">
    <property type="entry name" value="AB_hydrolase"/>
</dbReference>
<keyword evidence="2" id="KW-0378">Hydrolase</keyword>
<reference evidence="2 3" key="1">
    <citation type="submission" date="2019-12" db="EMBL/GenBank/DDBJ databases">
        <title>Rhizobium genotypes associated with high levels of biological nitrogen fixation by grain legumes in a temperate-maritime cropping system.</title>
        <authorList>
            <person name="Maluk M."/>
            <person name="Francesc Ferrando Molina F."/>
            <person name="Lopez Del Egido L."/>
            <person name="Lafos M."/>
            <person name="Langarica-Fuentes A."/>
            <person name="Gebre Yohannes G."/>
            <person name="Young M.W."/>
            <person name="Martin P."/>
            <person name="Gantlett R."/>
            <person name="Kenicer G."/>
            <person name="Hawes C."/>
            <person name="Begg G.S."/>
            <person name="Quilliam R.S."/>
            <person name="Squire G.R."/>
            <person name="Poole P.S."/>
            <person name="Young P.W."/>
            <person name="Iannetta P.M."/>
            <person name="James E.K."/>
        </authorList>
    </citation>
    <scope>NUCLEOTIDE SEQUENCE [LARGE SCALE GENOMIC DNA]</scope>
    <source>
        <strain evidence="2 3">JHI1118</strain>
    </source>
</reference>
<sequence length="273" mass="29253">MSGTQSFETNDGTLLNVDGTGTGAPVVFQHGLCGDARQTEEIFPAEAGFRRITIEARGHGWSEAGNPERFSIATFADDVASYIETHLAAPVVLGGISMGAAISLRLAIKRPDLVKALVIARPAWLTRSAPENMAPNAEVGRLLRERAPEEAKEAFLAGSIGQRLAIEAPDNLASLLGFFSRMPHDVTAALLTAISGDGPGVTEAEVLRISMSTLVIGHDRDVIHPLAYARHLAEKIPGARLVKITSKAESRSNYIADFRKAMGDFLKELKDND</sequence>
<dbReference type="GO" id="GO:0016787">
    <property type="term" value="F:hydrolase activity"/>
    <property type="evidence" value="ECO:0007669"/>
    <property type="project" value="UniProtKB-KW"/>
</dbReference>
<dbReference type="PANTHER" id="PTHR43433:SF5">
    <property type="entry name" value="AB HYDROLASE-1 DOMAIN-CONTAINING PROTEIN"/>
    <property type="match status" value="1"/>
</dbReference>
<feature type="domain" description="AB hydrolase-1" evidence="1">
    <location>
        <begin position="25"/>
        <end position="130"/>
    </location>
</feature>
<evidence type="ECO:0000259" key="1">
    <source>
        <dbReference type="Pfam" id="PF00561"/>
    </source>
</evidence>
<dbReference type="InterPro" id="IPR000073">
    <property type="entry name" value="AB_hydrolase_1"/>
</dbReference>
<dbReference type="EMBL" id="WUEY01000022">
    <property type="protein sequence ID" value="NEI73807.1"/>
    <property type="molecule type" value="Genomic_DNA"/>
</dbReference>
<dbReference type="RefSeq" id="WP_163992468.1">
    <property type="nucleotide sequence ID" value="NZ_WUEY01000022.1"/>
</dbReference>
<dbReference type="PANTHER" id="PTHR43433">
    <property type="entry name" value="HYDROLASE, ALPHA/BETA FOLD FAMILY PROTEIN"/>
    <property type="match status" value="1"/>
</dbReference>
<gene>
    <name evidence="2" type="ORF">GR212_30080</name>
</gene>
<dbReference type="AlphaFoldDB" id="A0A6L9UI47"/>
<dbReference type="Pfam" id="PF00561">
    <property type="entry name" value="Abhydrolase_1"/>
    <property type="match status" value="1"/>
</dbReference>
<evidence type="ECO:0000313" key="3">
    <source>
        <dbReference type="Proteomes" id="UP000483035"/>
    </source>
</evidence>
<dbReference type="Proteomes" id="UP000483035">
    <property type="component" value="Unassembled WGS sequence"/>
</dbReference>
<dbReference type="SUPFAM" id="SSF53474">
    <property type="entry name" value="alpha/beta-Hydrolases"/>
    <property type="match status" value="1"/>
</dbReference>
<accession>A0A6L9UI47</accession>
<dbReference type="InterPro" id="IPR029058">
    <property type="entry name" value="AB_hydrolase_fold"/>
</dbReference>
<proteinExistence type="predicted"/>
<name>A0A6L9UI47_9HYPH</name>
<organism evidence="2 3">
    <name type="scientific">Rhizobium lusitanum</name>
    <dbReference type="NCBI Taxonomy" id="293958"/>
    <lineage>
        <taxon>Bacteria</taxon>
        <taxon>Pseudomonadati</taxon>
        <taxon>Pseudomonadota</taxon>
        <taxon>Alphaproteobacteria</taxon>
        <taxon>Hyphomicrobiales</taxon>
        <taxon>Rhizobiaceae</taxon>
        <taxon>Rhizobium/Agrobacterium group</taxon>
        <taxon>Rhizobium</taxon>
    </lineage>
</organism>
<dbReference type="PRINTS" id="PR00111">
    <property type="entry name" value="ABHYDROLASE"/>
</dbReference>
<comment type="caution">
    <text evidence="2">The sequence shown here is derived from an EMBL/GenBank/DDBJ whole genome shotgun (WGS) entry which is preliminary data.</text>
</comment>
<evidence type="ECO:0000313" key="2">
    <source>
        <dbReference type="EMBL" id="NEI73807.1"/>
    </source>
</evidence>
<protein>
    <submittedName>
        <fullName evidence="2">Alpha/beta fold hydrolase</fullName>
    </submittedName>
</protein>